<gene>
    <name evidence="1" type="ORF">SAMN02745123_02733</name>
</gene>
<accession>A0A1M6UFP6</accession>
<dbReference type="InterPro" id="IPR018540">
    <property type="entry name" value="Spo0E-like"/>
</dbReference>
<dbReference type="RefSeq" id="WP_072915362.1">
    <property type="nucleotide sequence ID" value="NZ_FRAR01000020.1"/>
</dbReference>
<dbReference type="SUPFAM" id="SSF140500">
    <property type="entry name" value="BAS1536-like"/>
    <property type="match status" value="1"/>
</dbReference>
<organism evidence="1 2">
    <name type="scientific">Desulforamulus aeronauticus DSM 10349</name>
    <dbReference type="NCBI Taxonomy" id="1121421"/>
    <lineage>
        <taxon>Bacteria</taxon>
        <taxon>Bacillati</taxon>
        <taxon>Bacillota</taxon>
        <taxon>Clostridia</taxon>
        <taxon>Eubacteriales</taxon>
        <taxon>Peptococcaceae</taxon>
        <taxon>Desulforamulus</taxon>
    </lineage>
</organism>
<protein>
    <submittedName>
        <fullName evidence="1">Spo0E like sporulation regulatory protein</fullName>
    </submittedName>
</protein>
<proteinExistence type="predicted"/>
<reference evidence="2" key="1">
    <citation type="submission" date="2016-11" db="EMBL/GenBank/DDBJ databases">
        <authorList>
            <person name="Varghese N."/>
            <person name="Submissions S."/>
        </authorList>
    </citation>
    <scope>NUCLEOTIDE SEQUENCE [LARGE SCALE GENOMIC DNA]</scope>
    <source>
        <strain evidence="2">DSM 10349</strain>
    </source>
</reference>
<dbReference type="GO" id="GO:0046983">
    <property type="term" value="F:protein dimerization activity"/>
    <property type="evidence" value="ECO:0007669"/>
    <property type="project" value="InterPro"/>
</dbReference>
<dbReference type="EMBL" id="FRAR01000020">
    <property type="protein sequence ID" value="SHK68052.1"/>
    <property type="molecule type" value="Genomic_DNA"/>
</dbReference>
<dbReference type="InterPro" id="IPR036638">
    <property type="entry name" value="HLH_DNA-bd_sf"/>
</dbReference>
<evidence type="ECO:0000313" key="2">
    <source>
        <dbReference type="Proteomes" id="UP000183997"/>
    </source>
</evidence>
<name>A0A1M6UFP6_9FIRM</name>
<dbReference type="OrthoDB" id="2680637at2"/>
<dbReference type="GO" id="GO:0043937">
    <property type="term" value="P:regulation of sporulation"/>
    <property type="evidence" value="ECO:0007669"/>
    <property type="project" value="InterPro"/>
</dbReference>
<dbReference type="Gene3D" id="4.10.280.10">
    <property type="entry name" value="Helix-loop-helix DNA-binding domain"/>
    <property type="match status" value="1"/>
</dbReference>
<dbReference type="InterPro" id="IPR037208">
    <property type="entry name" value="Spo0E-like_sf"/>
</dbReference>
<dbReference type="Pfam" id="PF09388">
    <property type="entry name" value="SpoOE-like"/>
    <property type="match status" value="1"/>
</dbReference>
<sequence>MSQELKEILNTINELRQKLHSTGAGKVLADPEVVAASQKLNEVLNEYYRLLKQKEKTK</sequence>
<keyword evidence="2" id="KW-1185">Reference proteome</keyword>
<dbReference type="AlphaFoldDB" id="A0A1M6UFP6"/>
<evidence type="ECO:0000313" key="1">
    <source>
        <dbReference type="EMBL" id="SHK68052.1"/>
    </source>
</evidence>
<dbReference type="Proteomes" id="UP000183997">
    <property type="component" value="Unassembled WGS sequence"/>
</dbReference>